<name>A0ABY8FVM6_9SPHN</name>
<dbReference type="Gene3D" id="3.30.420.40">
    <property type="match status" value="1"/>
</dbReference>
<dbReference type="InterPro" id="IPR043129">
    <property type="entry name" value="ATPase_NBD"/>
</dbReference>
<evidence type="ECO:0000313" key="2">
    <source>
        <dbReference type="EMBL" id="WFL78140.1"/>
    </source>
</evidence>
<keyword evidence="2" id="KW-0378">Hydrolase</keyword>
<accession>A0ABY8FVM6</accession>
<dbReference type="RefSeq" id="WP_278016830.1">
    <property type="nucleotide sequence ID" value="NZ_CP121106.1"/>
</dbReference>
<evidence type="ECO:0000259" key="1">
    <source>
        <dbReference type="Pfam" id="PF02541"/>
    </source>
</evidence>
<proteinExistence type="predicted"/>
<dbReference type="GO" id="GO:0016787">
    <property type="term" value="F:hydrolase activity"/>
    <property type="evidence" value="ECO:0007669"/>
    <property type="project" value="UniProtKB-KW"/>
</dbReference>
<dbReference type="CDD" id="cd24052">
    <property type="entry name" value="ASKHA_NBD_HpPPX-GppA-like"/>
    <property type="match status" value="1"/>
</dbReference>
<keyword evidence="3" id="KW-1185">Reference proteome</keyword>
<dbReference type="Gene3D" id="1.10.3210.10">
    <property type="entry name" value="Hypothetical protein af1432"/>
    <property type="match status" value="1"/>
</dbReference>
<dbReference type="Proteomes" id="UP001215827">
    <property type="component" value="Chromosome"/>
</dbReference>
<dbReference type="InterPro" id="IPR003695">
    <property type="entry name" value="Ppx_GppA_N"/>
</dbReference>
<dbReference type="SUPFAM" id="SSF53067">
    <property type="entry name" value="Actin-like ATPase domain"/>
    <property type="match status" value="2"/>
</dbReference>
<reference evidence="2 3" key="1">
    <citation type="submission" date="2023-03" db="EMBL/GenBank/DDBJ databases">
        <title>Altererythrobacter sp. CAU 1644 isolated from sand.</title>
        <authorList>
            <person name="Kim W."/>
        </authorList>
    </citation>
    <scope>NUCLEOTIDE SEQUENCE [LARGE SCALE GENOMIC DNA]</scope>
    <source>
        <strain evidence="2 3">CAU 1644</strain>
    </source>
</reference>
<gene>
    <name evidence="2" type="ORF">P7228_03470</name>
</gene>
<dbReference type="InterPro" id="IPR050273">
    <property type="entry name" value="GppA/Ppx_hydrolase"/>
</dbReference>
<organism evidence="2 3">
    <name type="scientific">Altererythrobacter arenosus</name>
    <dbReference type="NCBI Taxonomy" id="3032592"/>
    <lineage>
        <taxon>Bacteria</taxon>
        <taxon>Pseudomonadati</taxon>
        <taxon>Pseudomonadota</taxon>
        <taxon>Alphaproteobacteria</taxon>
        <taxon>Sphingomonadales</taxon>
        <taxon>Erythrobacteraceae</taxon>
        <taxon>Altererythrobacter</taxon>
    </lineage>
</organism>
<dbReference type="EMBL" id="CP121106">
    <property type="protein sequence ID" value="WFL78140.1"/>
    <property type="molecule type" value="Genomic_DNA"/>
</dbReference>
<feature type="domain" description="Ppx/GppA phosphatase N-terminal" evidence="1">
    <location>
        <begin position="29"/>
        <end position="297"/>
    </location>
</feature>
<protein>
    <submittedName>
        <fullName evidence="2">Ppx/GppA family phosphatase</fullName>
        <ecNumber evidence="2">3.6.1.-</ecNumber>
    </submittedName>
</protein>
<sequence>MNGRTRQTRRAVIDIGSNTVRLVIYEGPQRAPEVFWNEKVAARLGQNLSTTGEIPEAAAEEALGALARYELIIRDLGVEDVQTVATAAAREATNGAEFLGRVAALGLEPRLLAGEEEARFSAMGAIGAFPGAHGVVADLGGGSLELVSIADGDSHHGSSLPLGTLRLPALRKKKGFGKSIRKAFASVGWAHAHEGPLYMVGGTWRALARFAMNRIDYPLTDPHGFELEVDEAMELCGKLARAKPEKLASMGGITPMRAGYLPDAGALLKVMLDEFQPEKLVFSSWGIREGLLFDRLDPLRKTQDPLLAGVNAFCEIREATITHATRVAGWTVEIAGGPSGGNGTSNGNERLRLAAAQLANALQRVEPNLRINHATEWALDKRWINCDARDRAMICAALFGSLGRTALPDSFRRLAEDDDLRRGIAWGLGIRLARRMSAGARESIAMSSLSRKKNKLVLTLEPSRAALAHYPLTFDLEVLANWLDLKPEIKIGEVAPAEI</sequence>
<dbReference type="Gene3D" id="3.30.420.150">
    <property type="entry name" value="Exopolyphosphatase. Domain 2"/>
    <property type="match status" value="1"/>
</dbReference>
<dbReference type="PANTHER" id="PTHR30005:SF0">
    <property type="entry name" value="RETROGRADE REGULATION PROTEIN 2"/>
    <property type="match status" value="1"/>
</dbReference>
<dbReference type="EC" id="3.6.1.-" evidence="2"/>
<dbReference type="PANTHER" id="PTHR30005">
    <property type="entry name" value="EXOPOLYPHOSPHATASE"/>
    <property type="match status" value="1"/>
</dbReference>
<evidence type="ECO:0000313" key="3">
    <source>
        <dbReference type="Proteomes" id="UP001215827"/>
    </source>
</evidence>
<dbReference type="Pfam" id="PF02541">
    <property type="entry name" value="Ppx-GppA"/>
    <property type="match status" value="1"/>
</dbReference>